<dbReference type="EMBL" id="CP142433">
    <property type="protein sequence ID" value="XBC45478.1"/>
    <property type="molecule type" value="Genomic_DNA"/>
</dbReference>
<name>A0AB74TMA3_9LACT</name>
<dbReference type="GO" id="GO:0003677">
    <property type="term" value="F:DNA binding"/>
    <property type="evidence" value="ECO:0007669"/>
    <property type="project" value="InterPro"/>
</dbReference>
<dbReference type="InterPro" id="IPR001387">
    <property type="entry name" value="Cro/C1-type_HTH"/>
</dbReference>
<reference evidence="2" key="1">
    <citation type="submission" date="2023-12" db="EMBL/GenBank/DDBJ databases">
        <title>Dolosigranulum savutii sp. nov. isolated from human upper respiratory samples collected in Botswana.</title>
        <authorList>
            <person name="Kelly M.S."/>
        </authorList>
    </citation>
    <scope>NUCLEOTIDE SEQUENCE</scope>
    <source>
        <strain evidence="2">MSK433</strain>
    </source>
</reference>
<dbReference type="Gene3D" id="1.10.260.40">
    <property type="entry name" value="lambda repressor-like DNA-binding domains"/>
    <property type="match status" value="1"/>
</dbReference>
<dbReference type="InterPro" id="IPR010982">
    <property type="entry name" value="Lambda_DNA-bd_dom_sf"/>
</dbReference>
<sequence>MGDKPVLFDAYLQEDLAQQSDEYKKEFYKEVYMLKIACKVMNFRKELGLTQREFAQKTGVAQSTIADIENGNVDPRLSTLVKLGVNTGFAPDISYTVNKKKLTFA</sequence>
<dbReference type="SUPFAM" id="SSF47413">
    <property type="entry name" value="lambda repressor-like DNA-binding domains"/>
    <property type="match status" value="1"/>
</dbReference>
<dbReference type="RefSeq" id="WP_347299958.1">
    <property type="nucleotide sequence ID" value="NZ_CP142433.1"/>
</dbReference>
<dbReference type="AlphaFoldDB" id="A0AB74TMA3"/>
<protein>
    <submittedName>
        <fullName evidence="2">Helix-turn-helix transcriptional regulator</fullName>
    </submittedName>
</protein>
<dbReference type="SMART" id="SM00530">
    <property type="entry name" value="HTH_XRE"/>
    <property type="match status" value="1"/>
</dbReference>
<organism evidence="2">
    <name type="scientific">Dolosigranulum savutiense</name>
    <dbReference type="NCBI Taxonomy" id="3110288"/>
    <lineage>
        <taxon>Bacteria</taxon>
        <taxon>Bacillati</taxon>
        <taxon>Bacillota</taxon>
        <taxon>Bacilli</taxon>
        <taxon>Lactobacillales</taxon>
        <taxon>Carnobacteriaceae</taxon>
        <taxon>Dolosigranulum</taxon>
    </lineage>
</organism>
<evidence type="ECO:0000259" key="1">
    <source>
        <dbReference type="PROSITE" id="PS50943"/>
    </source>
</evidence>
<accession>A0AB74TMA3</accession>
<gene>
    <name evidence="2" type="ORF">VUQ08_06330</name>
</gene>
<proteinExistence type="predicted"/>
<dbReference type="CDD" id="cd00093">
    <property type="entry name" value="HTH_XRE"/>
    <property type="match status" value="1"/>
</dbReference>
<feature type="domain" description="HTH cro/C1-type" evidence="1">
    <location>
        <begin position="44"/>
        <end position="94"/>
    </location>
</feature>
<dbReference type="PROSITE" id="PS50943">
    <property type="entry name" value="HTH_CROC1"/>
    <property type="match status" value="1"/>
</dbReference>
<dbReference type="Pfam" id="PF01381">
    <property type="entry name" value="HTH_3"/>
    <property type="match status" value="1"/>
</dbReference>
<evidence type="ECO:0000313" key="2">
    <source>
        <dbReference type="EMBL" id="XBC45478.1"/>
    </source>
</evidence>